<feature type="compositionally biased region" description="Low complexity" evidence="1">
    <location>
        <begin position="66"/>
        <end position="75"/>
    </location>
</feature>
<proteinExistence type="predicted"/>
<feature type="compositionally biased region" description="Polar residues" evidence="1">
    <location>
        <begin position="80"/>
        <end position="95"/>
    </location>
</feature>
<keyword evidence="3" id="KW-1185">Reference proteome</keyword>
<dbReference type="GO" id="GO:0003676">
    <property type="term" value="F:nucleic acid binding"/>
    <property type="evidence" value="ECO:0007669"/>
    <property type="project" value="InterPro"/>
</dbReference>
<reference evidence="2 3" key="1">
    <citation type="journal article" date="2020" name="Genome Biol. Evol.">
        <title>Comparative genomics of Sclerotiniaceae.</title>
        <authorList>
            <person name="Valero Jimenez C.A."/>
            <person name="Steentjes M."/>
            <person name="Scholten O.E."/>
            <person name="Van Kan J.A.L."/>
        </authorList>
    </citation>
    <scope>NUCLEOTIDE SEQUENCE [LARGE SCALE GENOMIC DNA]</scope>
    <source>
        <strain evidence="2 3">MUCL 94</strain>
    </source>
</reference>
<dbReference type="SUPFAM" id="SSF57756">
    <property type="entry name" value="Retrovirus zinc finger-like domains"/>
    <property type="match status" value="1"/>
</dbReference>
<evidence type="ECO:0000313" key="3">
    <source>
        <dbReference type="Proteomes" id="UP000710849"/>
    </source>
</evidence>
<protein>
    <recommendedName>
        <fullName evidence="4">CCHC-type domain-containing protein</fullName>
    </recommendedName>
</protein>
<feature type="region of interest" description="Disordered" evidence="1">
    <location>
        <begin position="1"/>
        <end position="104"/>
    </location>
</feature>
<dbReference type="RefSeq" id="XP_038735408.1">
    <property type="nucleotide sequence ID" value="XM_038873545.1"/>
</dbReference>
<dbReference type="GeneID" id="62146622"/>
<accession>A0A9P5IU10</accession>
<evidence type="ECO:0000256" key="1">
    <source>
        <dbReference type="SAM" id="MobiDB-lite"/>
    </source>
</evidence>
<dbReference type="EMBL" id="RCSW01000005">
    <property type="protein sequence ID" value="KAF7949524.1"/>
    <property type="molecule type" value="Genomic_DNA"/>
</dbReference>
<dbReference type="Proteomes" id="UP000710849">
    <property type="component" value="Unassembled WGS sequence"/>
</dbReference>
<gene>
    <name evidence="2" type="ORF">EAE97_003033</name>
</gene>
<dbReference type="AlphaFoldDB" id="A0A9P5IU10"/>
<evidence type="ECO:0008006" key="4">
    <source>
        <dbReference type="Google" id="ProtNLM"/>
    </source>
</evidence>
<dbReference type="InterPro" id="IPR036875">
    <property type="entry name" value="Znf_CCHC_sf"/>
</dbReference>
<organism evidence="2 3">
    <name type="scientific">Botrytis byssoidea</name>
    <dbReference type="NCBI Taxonomy" id="139641"/>
    <lineage>
        <taxon>Eukaryota</taxon>
        <taxon>Fungi</taxon>
        <taxon>Dikarya</taxon>
        <taxon>Ascomycota</taxon>
        <taxon>Pezizomycotina</taxon>
        <taxon>Leotiomycetes</taxon>
        <taxon>Helotiales</taxon>
        <taxon>Sclerotiniaceae</taxon>
        <taxon>Botrytis</taxon>
    </lineage>
</organism>
<name>A0A9P5IU10_9HELO</name>
<feature type="region of interest" description="Disordered" evidence="1">
    <location>
        <begin position="123"/>
        <end position="178"/>
    </location>
</feature>
<feature type="compositionally biased region" description="Polar residues" evidence="1">
    <location>
        <begin position="144"/>
        <end position="162"/>
    </location>
</feature>
<dbReference type="GO" id="GO:0008270">
    <property type="term" value="F:zinc ion binding"/>
    <property type="evidence" value="ECO:0007669"/>
    <property type="project" value="InterPro"/>
</dbReference>
<feature type="compositionally biased region" description="Polar residues" evidence="1">
    <location>
        <begin position="1"/>
        <end position="19"/>
    </location>
</feature>
<sequence length="275" mass="30982">MDSESYNSQSNSKRGSTGARTPISKWFEDSHQGDIIYENNHRGPTAHLTHRTPLYRGGNLDRGRSSNRSSGSGLLESFRSKGSQSAPRGGQQTAPHNPPQVNRDPWQQAHMEARIRFGPIEQQYSPSNVLPPPSGFPQAHRRQNAPSRQLNSTKRGNESQDPFSIRKKLNRSGSPNRPREKLVCAACGGLGHELKKCAESIDYHAFLLGCPRCQTVDHPHELCTNSKKRAGGDLLYRLKMRNNKPPLAHSQDIREMPEFWQKDYRPWTPDAPLYA</sequence>
<comment type="caution">
    <text evidence="2">The sequence shown here is derived from an EMBL/GenBank/DDBJ whole genome shotgun (WGS) entry which is preliminary data.</text>
</comment>
<evidence type="ECO:0000313" key="2">
    <source>
        <dbReference type="EMBL" id="KAF7949524.1"/>
    </source>
</evidence>